<dbReference type="EMBL" id="QJKJ01004937">
    <property type="protein sequence ID" value="RDX92163.1"/>
    <property type="molecule type" value="Genomic_DNA"/>
</dbReference>
<reference evidence="1" key="1">
    <citation type="submission" date="2018-05" db="EMBL/GenBank/DDBJ databases">
        <title>Draft genome of Mucuna pruriens seed.</title>
        <authorList>
            <person name="Nnadi N.E."/>
            <person name="Vos R."/>
            <person name="Hasami M.H."/>
            <person name="Devisetty U.K."/>
            <person name="Aguiy J.C."/>
        </authorList>
    </citation>
    <scope>NUCLEOTIDE SEQUENCE [LARGE SCALE GENOMIC DNA]</scope>
    <source>
        <strain evidence="1">JCA_2017</strain>
    </source>
</reference>
<keyword evidence="2" id="KW-1185">Reference proteome</keyword>
<comment type="caution">
    <text evidence="1">The sequence shown here is derived from an EMBL/GenBank/DDBJ whole genome shotgun (WGS) entry which is preliminary data.</text>
</comment>
<dbReference type="Proteomes" id="UP000257109">
    <property type="component" value="Unassembled WGS sequence"/>
</dbReference>
<evidence type="ECO:0000313" key="2">
    <source>
        <dbReference type="Proteomes" id="UP000257109"/>
    </source>
</evidence>
<organism evidence="1 2">
    <name type="scientific">Mucuna pruriens</name>
    <name type="common">Velvet bean</name>
    <name type="synonym">Dolichos pruriens</name>
    <dbReference type="NCBI Taxonomy" id="157652"/>
    <lineage>
        <taxon>Eukaryota</taxon>
        <taxon>Viridiplantae</taxon>
        <taxon>Streptophyta</taxon>
        <taxon>Embryophyta</taxon>
        <taxon>Tracheophyta</taxon>
        <taxon>Spermatophyta</taxon>
        <taxon>Magnoliopsida</taxon>
        <taxon>eudicotyledons</taxon>
        <taxon>Gunneridae</taxon>
        <taxon>Pentapetalae</taxon>
        <taxon>rosids</taxon>
        <taxon>fabids</taxon>
        <taxon>Fabales</taxon>
        <taxon>Fabaceae</taxon>
        <taxon>Papilionoideae</taxon>
        <taxon>50 kb inversion clade</taxon>
        <taxon>NPAAA clade</taxon>
        <taxon>indigoferoid/millettioid clade</taxon>
        <taxon>Phaseoleae</taxon>
        <taxon>Mucuna</taxon>
    </lineage>
</organism>
<evidence type="ECO:0000313" key="1">
    <source>
        <dbReference type="EMBL" id="RDX92163.1"/>
    </source>
</evidence>
<feature type="non-terminal residue" evidence="1">
    <location>
        <position position="1"/>
    </location>
</feature>
<sequence length="122" mass="13905">MIFHMGSLRRKSIWRFSQDMKLLPILFIVDLKESECIVNELNCPTPRKAFSYLNKNVTNFLKETGKEACTPICTPMDSNLKLGNAKDNVSMDNEMLDISFFSNLCITKSSPLIDHSLKFAIP</sequence>
<dbReference type="AlphaFoldDB" id="A0A371GP93"/>
<name>A0A371GP93_MUCPR</name>
<proteinExistence type="predicted"/>
<gene>
    <name evidence="1" type="ORF">CR513_25754</name>
</gene>
<protein>
    <submittedName>
        <fullName evidence="1">Uncharacterized protein</fullName>
    </submittedName>
</protein>
<accession>A0A371GP93</accession>